<keyword evidence="8" id="KW-1133">Transmembrane helix</keyword>
<feature type="domain" description="HAMP" evidence="12">
    <location>
        <begin position="203"/>
        <end position="255"/>
    </location>
</feature>
<dbReference type="RefSeq" id="WP_345066668.1">
    <property type="nucleotide sequence ID" value="NZ_BAABEX010000029.1"/>
</dbReference>
<dbReference type="SMART" id="SM00388">
    <property type="entry name" value="HisKA"/>
    <property type="match status" value="1"/>
</dbReference>
<dbReference type="SMART" id="SM00387">
    <property type="entry name" value="HATPase_c"/>
    <property type="match status" value="1"/>
</dbReference>
<feature type="domain" description="Histidine kinase" evidence="11">
    <location>
        <begin position="263"/>
        <end position="474"/>
    </location>
</feature>
<dbReference type="PROSITE" id="PS50109">
    <property type="entry name" value="HIS_KIN"/>
    <property type="match status" value="1"/>
</dbReference>
<evidence type="ECO:0000256" key="3">
    <source>
        <dbReference type="ARBA" id="ARBA00012438"/>
    </source>
</evidence>
<dbReference type="InterPro" id="IPR036890">
    <property type="entry name" value="HATPase_C_sf"/>
</dbReference>
<keyword evidence="9" id="KW-0902">Two-component regulatory system</keyword>
<dbReference type="EMBL" id="BAABEX010000029">
    <property type="protein sequence ID" value="GAA4429076.1"/>
    <property type="molecule type" value="Genomic_DNA"/>
</dbReference>
<evidence type="ECO:0000313" key="13">
    <source>
        <dbReference type="EMBL" id="GAA4429076.1"/>
    </source>
</evidence>
<evidence type="ECO:0000256" key="1">
    <source>
        <dbReference type="ARBA" id="ARBA00000085"/>
    </source>
</evidence>
<dbReference type="PROSITE" id="PS50885">
    <property type="entry name" value="HAMP"/>
    <property type="match status" value="1"/>
</dbReference>
<sequence length="482" mass="53183">MNPAAMRPRPPTASLRRRLLAGILLPVLVFIGFNTWSDYGQTLASLNTAYDRTLLASAKSIGEQLDVQGYDHAAQLRAIVPYSALEAFEADNQSRMFYRVSTLDGQVISGFSELPFWQGRIPDRPPYAALVDFYDDTFRQRPVRVAVLLQPVASARGRGMAVIQVAETLEVREALALQTLRNTLLRQAVLVLVIAVTVVFVVQRATRPVRDLSRQLQARREGDLSPIAAPEAPRELQPLILATNEVMQRLRHLLRHQKRFVRDASHQLRTPLAVLKTQVQSARRGDVPPEQALREIGDTVNRATQLANQMLALAKVEQLRQQAAPQSTRFDDVLRSVSLELSPLIAQRDLDFGIHTEPALVQAHDWMLRELSRNLLHNAIRHAPEGSELTVDLRSDGRHAALTISDCGPGIDAELAARLFQPFSAGDVRTGSGLGLAICHEIVAALGGSIQLLNREEHGRRLGLDAVVRLPLTDATATAAAQ</sequence>
<dbReference type="CDD" id="cd00075">
    <property type="entry name" value="HATPase"/>
    <property type="match status" value="1"/>
</dbReference>
<evidence type="ECO:0000259" key="11">
    <source>
        <dbReference type="PROSITE" id="PS50109"/>
    </source>
</evidence>
<proteinExistence type="predicted"/>
<dbReference type="EC" id="2.7.13.3" evidence="3"/>
<dbReference type="Gene3D" id="3.30.565.10">
    <property type="entry name" value="Histidine kinase-like ATPase, C-terminal domain"/>
    <property type="match status" value="1"/>
</dbReference>
<evidence type="ECO:0000259" key="12">
    <source>
        <dbReference type="PROSITE" id="PS50885"/>
    </source>
</evidence>
<keyword evidence="6" id="KW-0812">Transmembrane</keyword>
<dbReference type="InterPro" id="IPR003661">
    <property type="entry name" value="HisK_dim/P_dom"/>
</dbReference>
<reference evidence="14" key="1">
    <citation type="journal article" date="2019" name="Int. J. Syst. Evol. Microbiol.">
        <title>The Global Catalogue of Microorganisms (GCM) 10K type strain sequencing project: providing services to taxonomists for standard genome sequencing and annotation.</title>
        <authorList>
            <consortium name="The Broad Institute Genomics Platform"/>
            <consortium name="The Broad Institute Genome Sequencing Center for Infectious Disease"/>
            <person name="Wu L."/>
            <person name="Ma J."/>
        </authorList>
    </citation>
    <scope>NUCLEOTIDE SEQUENCE [LARGE SCALE GENOMIC DNA]</scope>
    <source>
        <strain evidence="14">JCM 31890</strain>
    </source>
</reference>
<dbReference type="InterPro" id="IPR036097">
    <property type="entry name" value="HisK_dim/P_sf"/>
</dbReference>
<dbReference type="PRINTS" id="PR00344">
    <property type="entry name" value="BCTRLSENSOR"/>
</dbReference>
<name>A0ABP8LHE2_9BURK</name>
<keyword evidence="5" id="KW-0808">Transferase</keyword>
<dbReference type="Gene3D" id="6.10.340.10">
    <property type="match status" value="1"/>
</dbReference>
<gene>
    <name evidence="13" type="ORF">GCM10023090_28660</name>
</gene>
<comment type="subcellular location">
    <subcellularLocation>
        <location evidence="2">Membrane</location>
    </subcellularLocation>
</comment>
<keyword evidence="7 13" id="KW-0418">Kinase</keyword>
<protein>
    <recommendedName>
        <fullName evidence="3">histidine kinase</fullName>
        <ecNumber evidence="3">2.7.13.3</ecNumber>
    </recommendedName>
</protein>
<dbReference type="InterPro" id="IPR005467">
    <property type="entry name" value="His_kinase_dom"/>
</dbReference>
<evidence type="ECO:0000256" key="2">
    <source>
        <dbReference type="ARBA" id="ARBA00004370"/>
    </source>
</evidence>
<evidence type="ECO:0000313" key="14">
    <source>
        <dbReference type="Proteomes" id="UP001501788"/>
    </source>
</evidence>
<dbReference type="InterPro" id="IPR004358">
    <property type="entry name" value="Sig_transdc_His_kin-like_C"/>
</dbReference>
<dbReference type="InterPro" id="IPR050428">
    <property type="entry name" value="TCS_sensor_his_kinase"/>
</dbReference>
<dbReference type="SUPFAM" id="SSF47384">
    <property type="entry name" value="Homodimeric domain of signal transducing histidine kinase"/>
    <property type="match status" value="1"/>
</dbReference>
<comment type="catalytic activity">
    <reaction evidence="1">
        <text>ATP + protein L-histidine = ADP + protein N-phospho-L-histidine.</text>
        <dbReference type="EC" id="2.7.13.3"/>
    </reaction>
</comment>
<evidence type="ECO:0000256" key="10">
    <source>
        <dbReference type="ARBA" id="ARBA00023136"/>
    </source>
</evidence>
<dbReference type="InterPro" id="IPR003660">
    <property type="entry name" value="HAMP_dom"/>
</dbReference>
<keyword evidence="14" id="KW-1185">Reference proteome</keyword>
<dbReference type="Proteomes" id="UP001501788">
    <property type="component" value="Unassembled WGS sequence"/>
</dbReference>
<evidence type="ECO:0000256" key="8">
    <source>
        <dbReference type="ARBA" id="ARBA00022989"/>
    </source>
</evidence>
<keyword evidence="4" id="KW-0597">Phosphoprotein</keyword>
<organism evidence="13 14">
    <name type="scientific">Acidovorax lacteus</name>
    <dbReference type="NCBI Taxonomy" id="1924988"/>
    <lineage>
        <taxon>Bacteria</taxon>
        <taxon>Pseudomonadati</taxon>
        <taxon>Pseudomonadota</taxon>
        <taxon>Betaproteobacteria</taxon>
        <taxon>Burkholderiales</taxon>
        <taxon>Comamonadaceae</taxon>
        <taxon>Acidovorax</taxon>
    </lineage>
</organism>
<keyword evidence="10" id="KW-0472">Membrane</keyword>
<dbReference type="SUPFAM" id="SSF55874">
    <property type="entry name" value="ATPase domain of HSP90 chaperone/DNA topoisomerase II/histidine kinase"/>
    <property type="match status" value="1"/>
</dbReference>
<evidence type="ECO:0000256" key="7">
    <source>
        <dbReference type="ARBA" id="ARBA00022777"/>
    </source>
</evidence>
<dbReference type="CDD" id="cd00082">
    <property type="entry name" value="HisKA"/>
    <property type="match status" value="1"/>
</dbReference>
<evidence type="ECO:0000256" key="4">
    <source>
        <dbReference type="ARBA" id="ARBA00022553"/>
    </source>
</evidence>
<dbReference type="PANTHER" id="PTHR45436:SF1">
    <property type="entry name" value="SENSOR PROTEIN QSEC"/>
    <property type="match status" value="1"/>
</dbReference>
<evidence type="ECO:0000256" key="9">
    <source>
        <dbReference type="ARBA" id="ARBA00023012"/>
    </source>
</evidence>
<accession>A0ABP8LHE2</accession>
<evidence type="ECO:0000256" key="6">
    <source>
        <dbReference type="ARBA" id="ARBA00022692"/>
    </source>
</evidence>
<dbReference type="Pfam" id="PF02518">
    <property type="entry name" value="HATPase_c"/>
    <property type="match status" value="1"/>
</dbReference>
<dbReference type="InterPro" id="IPR003594">
    <property type="entry name" value="HATPase_dom"/>
</dbReference>
<dbReference type="Pfam" id="PF08521">
    <property type="entry name" value="2CSK_N"/>
    <property type="match status" value="1"/>
</dbReference>
<dbReference type="InterPro" id="IPR013727">
    <property type="entry name" value="2CSK_N"/>
</dbReference>
<evidence type="ECO:0000256" key="5">
    <source>
        <dbReference type="ARBA" id="ARBA00022679"/>
    </source>
</evidence>
<dbReference type="GO" id="GO:0016301">
    <property type="term" value="F:kinase activity"/>
    <property type="evidence" value="ECO:0007669"/>
    <property type="project" value="UniProtKB-KW"/>
</dbReference>
<dbReference type="PANTHER" id="PTHR45436">
    <property type="entry name" value="SENSOR HISTIDINE KINASE YKOH"/>
    <property type="match status" value="1"/>
</dbReference>
<dbReference type="Gene3D" id="1.10.287.130">
    <property type="match status" value="1"/>
</dbReference>
<comment type="caution">
    <text evidence="13">The sequence shown here is derived from an EMBL/GenBank/DDBJ whole genome shotgun (WGS) entry which is preliminary data.</text>
</comment>
<dbReference type="Pfam" id="PF00512">
    <property type="entry name" value="HisKA"/>
    <property type="match status" value="1"/>
</dbReference>